<evidence type="ECO:0000256" key="4">
    <source>
        <dbReference type="ARBA" id="ARBA00012604"/>
    </source>
</evidence>
<keyword evidence="11" id="KW-0560">Oxidoreductase</keyword>
<dbReference type="FunFam" id="1.20.990.10:FF:000010">
    <property type="entry name" value="Sulfite reductase [NADPH] flavoprotein component"/>
    <property type="match status" value="1"/>
</dbReference>
<dbReference type="OrthoDB" id="1856718at2759"/>
<dbReference type="GO" id="GO:0005829">
    <property type="term" value="C:cytosol"/>
    <property type="evidence" value="ECO:0007669"/>
    <property type="project" value="TreeGrafter"/>
</dbReference>
<dbReference type="InterPro" id="IPR009014">
    <property type="entry name" value="Transketo_C/PFOR_II"/>
</dbReference>
<dbReference type="InterPro" id="IPR002869">
    <property type="entry name" value="Pyrv_flavodox_OxRed_cen"/>
</dbReference>
<dbReference type="InterPro" id="IPR001709">
    <property type="entry name" value="Flavoprot_Pyr_Nucl_cyt_Rdtase"/>
</dbReference>
<gene>
    <name evidence="15" type="ORF">LAQU0_S10e03422g</name>
</gene>
<dbReference type="PROSITE" id="PS51384">
    <property type="entry name" value="FAD_FR"/>
    <property type="match status" value="1"/>
</dbReference>
<dbReference type="InterPro" id="IPR017927">
    <property type="entry name" value="FAD-bd_FR_type"/>
</dbReference>
<dbReference type="FunFam" id="3.40.50.80:FF:000011">
    <property type="entry name" value="Sulfite reductase flavoprotein component"/>
    <property type="match status" value="1"/>
</dbReference>
<dbReference type="Proteomes" id="UP000236544">
    <property type="component" value="Unassembled WGS sequence"/>
</dbReference>
<evidence type="ECO:0000256" key="12">
    <source>
        <dbReference type="ARBA" id="ARBA00052219"/>
    </source>
</evidence>
<dbReference type="Gene3D" id="3.40.50.970">
    <property type="match status" value="1"/>
</dbReference>
<dbReference type="InterPro" id="IPR003097">
    <property type="entry name" value="CysJ-like_FAD-binding"/>
</dbReference>
<dbReference type="PRINTS" id="PR00371">
    <property type="entry name" value="FPNCR"/>
</dbReference>
<dbReference type="InterPro" id="IPR039261">
    <property type="entry name" value="FNR_nucleotide-bd"/>
</dbReference>
<dbReference type="GO" id="GO:0050660">
    <property type="term" value="F:flavin adenine dinucleotide binding"/>
    <property type="evidence" value="ECO:0007669"/>
    <property type="project" value="TreeGrafter"/>
</dbReference>
<dbReference type="SUPFAM" id="SSF52922">
    <property type="entry name" value="TK C-terminal domain-like"/>
    <property type="match status" value="1"/>
</dbReference>
<comment type="pathway">
    <text evidence="3">Sulfur metabolism; hydrogen sulfide biosynthesis; hydrogen sulfide from sulfite (NADPH route): step 1/1.</text>
</comment>
<organism evidence="15 16">
    <name type="scientific">Lachancea quebecensis</name>
    <dbReference type="NCBI Taxonomy" id="1654605"/>
    <lineage>
        <taxon>Eukaryota</taxon>
        <taxon>Fungi</taxon>
        <taxon>Dikarya</taxon>
        <taxon>Ascomycota</taxon>
        <taxon>Saccharomycotina</taxon>
        <taxon>Saccharomycetes</taxon>
        <taxon>Saccharomycetales</taxon>
        <taxon>Saccharomycetaceae</taxon>
        <taxon>Lachancea</taxon>
    </lineage>
</organism>
<dbReference type="InterPro" id="IPR023173">
    <property type="entry name" value="NADPH_Cyt_P450_Rdtase_alpha"/>
</dbReference>
<dbReference type="EMBL" id="LN890547">
    <property type="protein sequence ID" value="CUS23570.1"/>
    <property type="molecule type" value="Genomic_DNA"/>
</dbReference>
<keyword evidence="16" id="KW-1185">Reference proteome</keyword>
<accession>A0A0P1KUH3</accession>
<proteinExistence type="predicted"/>
<dbReference type="Pfam" id="PF00175">
    <property type="entry name" value="NAD_binding_1"/>
    <property type="match status" value="1"/>
</dbReference>
<keyword evidence="9" id="KW-0521">NADP</keyword>
<keyword evidence="10" id="KW-0249">Electron transport</keyword>
<feature type="domain" description="FAD-binding FR-type" evidence="14">
    <location>
        <begin position="649"/>
        <end position="880"/>
    </location>
</feature>
<dbReference type="GO" id="GO:0004783">
    <property type="term" value="F:sulfite reductase (NADPH) activity"/>
    <property type="evidence" value="ECO:0007669"/>
    <property type="project" value="UniProtKB-EC"/>
</dbReference>
<comment type="cofactor">
    <cofactor evidence="1">
        <name>FMN</name>
        <dbReference type="ChEBI" id="CHEBI:58210"/>
    </cofactor>
</comment>
<keyword evidence="5" id="KW-0813">Transport</keyword>
<keyword evidence="6" id="KW-0285">Flavoprotein</keyword>
<evidence type="ECO:0000256" key="1">
    <source>
        <dbReference type="ARBA" id="ARBA00001917"/>
    </source>
</evidence>
<evidence type="ECO:0000256" key="2">
    <source>
        <dbReference type="ARBA" id="ARBA00001974"/>
    </source>
</evidence>
<evidence type="ECO:0000256" key="6">
    <source>
        <dbReference type="ARBA" id="ARBA00022630"/>
    </source>
</evidence>
<evidence type="ECO:0000256" key="5">
    <source>
        <dbReference type="ARBA" id="ARBA00022448"/>
    </source>
</evidence>
<dbReference type="PANTHER" id="PTHR19384">
    <property type="entry name" value="NITRIC OXIDE SYNTHASE-RELATED"/>
    <property type="match status" value="1"/>
</dbReference>
<evidence type="ECO:0000256" key="7">
    <source>
        <dbReference type="ARBA" id="ARBA00022643"/>
    </source>
</evidence>
<evidence type="ECO:0000256" key="9">
    <source>
        <dbReference type="ARBA" id="ARBA00022857"/>
    </source>
</evidence>
<dbReference type="CDD" id="cd06207">
    <property type="entry name" value="CyPoR_like"/>
    <property type="match status" value="1"/>
</dbReference>
<dbReference type="SUPFAM" id="SSF53323">
    <property type="entry name" value="Pyruvate-ferredoxin oxidoreductase, PFOR, domain III"/>
    <property type="match status" value="1"/>
</dbReference>
<dbReference type="Gene3D" id="1.20.990.10">
    <property type="entry name" value="NADPH-cytochrome p450 Reductase, Chain A, domain 3"/>
    <property type="match status" value="1"/>
</dbReference>
<evidence type="ECO:0000256" key="10">
    <source>
        <dbReference type="ARBA" id="ARBA00022982"/>
    </source>
</evidence>
<dbReference type="EC" id="1.8.1.2" evidence="4"/>
<comment type="catalytic activity">
    <reaction evidence="12">
        <text>hydrogen sulfide + 3 NADP(+) + 3 H2O = sulfite + 3 NADPH + 4 H(+)</text>
        <dbReference type="Rhea" id="RHEA:13801"/>
        <dbReference type="ChEBI" id="CHEBI:15377"/>
        <dbReference type="ChEBI" id="CHEBI:15378"/>
        <dbReference type="ChEBI" id="CHEBI:17359"/>
        <dbReference type="ChEBI" id="CHEBI:29919"/>
        <dbReference type="ChEBI" id="CHEBI:57783"/>
        <dbReference type="ChEBI" id="CHEBI:58349"/>
        <dbReference type="EC" id="1.8.1.2"/>
    </reaction>
</comment>
<dbReference type="SUPFAM" id="SSF63380">
    <property type="entry name" value="Riboflavin synthase domain-like"/>
    <property type="match status" value="1"/>
</dbReference>
<dbReference type="Pfam" id="PF00667">
    <property type="entry name" value="FAD_binding_1"/>
    <property type="match status" value="1"/>
</dbReference>
<dbReference type="PANTHER" id="PTHR19384:SF109">
    <property type="entry name" value="SULFITE REDUCTASE [NADPH] FLAVOPROTEIN COMPONENT"/>
    <property type="match status" value="1"/>
</dbReference>
<dbReference type="GO" id="GO:0010181">
    <property type="term" value="F:FMN binding"/>
    <property type="evidence" value="ECO:0007669"/>
    <property type="project" value="TreeGrafter"/>
</dbReference>
<dbReference type="AlphaFoldDB" id="A0A0P1KUH3"/>
<reference evidence="16" key="1">
    <citation type="submission" date="2015-10" db="EMBL/GenBank/DDBJ databases">
        <authorList>
            <person name="Devillers H."/>
        </authorList>
    </citation>
    <scope>NUCLEOTIDE SEQUENCE [LARGE SCALE GENOMIC DNA]</scope>
</reference>
<name>A0A0P1KUH3_9SACH</name>
<evidence type="ECO:0000259" key="14">
    <source>
        <dbReference type="PROSITE" id="PS51384"/>
    </source>
</evidence>
<comment type="function">
    <text evidence="13">This enzyme catalyzes the 6-electron reduction of sulfite to sulfide. This is one of several activities required for the biosynthesis of L-cysteine from sulfate.</text>
</comment>
<keyword evidence="7" id="KW-0288">FMN</keyword>
<evidence type="ECO:0000256" key="8">
    <source>
        <dbReference type="ARBA" id="ARBA00022827"/>
    </source>
</evidence>
<keyword evidence="8" id="KW-0274">FAD</keyword>
<protein>
    <recommendedName>
        <fullName evidence="4">assimilatory sulfite reductase (NADPH)</fullName>
        <ecNumber evidence="4">1.8.1.2</ecNumber>
    </recommendedName>
</protein>
<evidence type="ECO:0000256" key="3">
    <source>
        <dbReference type="ARBA" id="ARBA00004774"/>
    </source>
</evidence>
<dbReference type="Gene3D" id="2.40.30.10">
    <property type="entry name" value="Translation factors"/>
    <property type="match status" value="1"/>
</dbReference>
<dbReference type="Gene3D" id="3.40.50.80">
    <property type="entry name" value="Nucleotide-binding domain of ferredoxin-NADP reductase (FNR) module"/>
    <property type="match status" value="1"/>
</dbReference>
<evidence type="ECO:0000256" key="11">
    <source>
        <dbReference type="ARBA" id="ARBA00023002"/>
    </source>
</evidence>
<dbReference type="InterPro" id="IPR001433">
    <property type="entry name" value="OxRdtase_FAD/NAD-bd"/>
</dbReference>
<comment type="cofactor">
    <cofactor evidence="2">
        <name>FAD</name>
        <dbReference type="ChEBI" id="CHEBI:57692"/>
    </cofactor>
</comment>
<sequence length="1036" mass="114689">MGLEFSTNPFGIPSSWKESNAYTTPVTAISSVLAGNLDNVFSYKTFSEPDLLDSALKKWSLKGSASLQFEELQLRSGAGLAPLGFVRGSEHSSLSGVITPGYGLSYFANAFTREPETKSRFLFNVGALEYNEESGQVVSDFVTPVKIAASMGLPVVSPTSVKEVKHAALLAIALAKFGKPIGAVNLFDGANYAKTVLNIDEQEGKDIIDKLSSSLIVGSSFDQILDKFNEVSSAKLHNFDYHGDENAETVFVTFGCVESELFSTSLRGNTNSVGHIAIRIPLPFDTEKFVAQIPKSAKNLVVIGQSLDGQSPTTLKSQISAALFFQKVKTVKVSEYLYLPSFVWSADAVKQVVSSFAPEFSSYVSQQAENFIYWASDSSVNLDVASRLVHALSLVDNREVSFRTKFDNNANGGVFQAQFSSGEKDASRVFSNIDFANVAVVENLSILNAFDVAKTVDNNGVVLIISEKSVKDKDLSDAKVLVEELKIPVSFLKQAVEKNLLLSFLDIETIGDKEETKGRTASFVTQAAFWKYAYKLSVAESVRRIWSSAGSDIELLAAVLSETITTAFEVGLHEVVAEKLSSSIPEISSDKEEKAPLLSLLTETCFKPNPRKLEEYSEVEISSKASIAQQLSFKEAFATESSLRPDLPMKNFIVKVKENRRVTPDDYDRYIFHIEFDITGTGLTYGIGEALGVHARNSQPLVRAFLESYGLNEHDIIQVPSKEDRAVLESKTVLKAFTENLDLFGKPPKAFYQSLIGFATNEDEKKKLEELVSPEGAVLLKKYQDVEYYTFADIFELFPSARPGVTDLVRIISPLKRREYSIASSQRVHPNEVHLLIVVVDWIDNKGRKRFGQSSKYLADLPVGTELVVSVKPSVMKLPPSPQQPVIMSGLGTGLAPFKAIVEEKFWQKQQGHDIGKVFLFLGSRHKREEYLYGELWEAYKDAGIVTHIGAAFSRDQPHKIYIQDRIREVLKELQTALIDEKGSFYLCGPTWPVPDITKALQDIIKADADERGEKVNLDEAIEELKETSRYILEVY</sequence>
<dbReference type="InterPro" id="IPR017938">
    <property type="entry name" value="Riboflavin_synthase-like_b-brl"/>
</dbReference>
<dbReference type="SUPFAM" id="SSF52343">
    <property type="entry name" value="Ferredoxin reductase-like, C-terminal NADP-linked domain"/>
    <property type="match status" value="1"/>
</dbReference>
<dbReference type="Gene3D" id="3.40.920.10">
    <property type="entry name" value="Pyruvate-ferredoxin oxidoreductase, PFOR, domain III"/>
    <property type="match status" value="1"/>
</dbReference>
<evidence type="ECO:0000256" key="13">
    <source>
        <dbReference type="ARBA" id="ARBA00059320"/>
    </source>
</evidence>
<evidence type="ECO:0000313" key="16">
    <source>
        <dbReference type="Proteomes" id="UP000236544"/>
    </source>
</evidence>
<evidence type="ECO:0000313" key="15">
    <source>
        <dbReference type="EMBL" id="CUS23570.1"/>
    </source>
</evidence>